<comment type="caution">
    <text evidence="1">The sequence shown here is derived from an EMBL/GenBank/DDBJ whole genome shotgun (WGS) entry which is preliminary data.</text>
</comment>
<name>A0A9N8ZG15_9GLOM</name>
<dbReference type="AlphaFoldDB" id="A0A9N8ZG15"/>
<protein>
    <submittedName>
        <fullName evidence="1">11168_t:CDS:1</fullName>
    </submittedName>
</protein>
<sequence length="55" mass="6668">MFSEITFYQKNGNKEIKKLSCNKQQNEPQRMSGRSIDLLLRLRFVRDEALFDDEW</sequence>
<proteinExistence type="predicted"/>
<reference evidence="1" key="1">
    <citation type="submission" date="2021-06" db="EMBL/GenBank/DDBJ databases">
        <authorList>
            <person name="Kallberg Y."/>
            <person name="Tangrot J."/>
            <person name="Rosling A."/>
        </authorList>
    </citation>
    <scope>NUCLEOTIDE SEQUENCE</scope>
    <source>
        <strain evidence="1">IN212</strain>
    </source>
</reference>
<keyword evidence="2" id="KW-1185">Reference proteome</keyword>
<dbReference type="EMBL" id="CAJVPZ010001444">
    <property type="protein sequence ID" value="CAG8492595.1"/>
    <property type="molecule type" value="Genomic_DNA"/>
</dbReference>
<accession>A0A9N8ZG15</accession>
<dbReference type="Proteomes" id="UP000789396">
    <property type="component" value="Unassembled WGS sequence"/>
</dbReference>
<organism evidence="1 2">
    <name type="scientific">Racocetra fulgida</name>
    <dbReference type="NCBI Taxonomy" id="60492"/>
    <lineage>
        <taxon>Eukaryota</taxon>
        <taxon>Fungi</taxon>
        <taxon>Fungi incertae sedis</taxon>
        <taxon>Mucoromycota</taxon>
        <taxon>Glomeromycotina</taxon>
        <taxon>Glomeromycetes</taxon>
        <taxon>Diversisporales</taxon>
        <taxon>Gigasporaceae</taxon>
        <taxon>Racocetra</taxon>
    </lineage>
</organism>
<gene>
    <name evidence="1" type="ORF">RFULGI_LOCUS2053</name>
</gene>
<evidence type="ECO:0000313" key="1">
    <source>
        <dbReference type="EMBL" id="CAG8492595.1"/>
    </source>
</evidence>
<evidence type="ECO:0000313" key="2">
    <source>
        <dbReference type="Proteomes" id="UP000789396"/>
    </source>
</evidence>